<evidence type="ECO:0000259" key="10">
    <source>
        <dbReference type="PROSITE" id="PS51410"/>
    </source>
</evidence>
<proteinExistence type="inferred from homology"/>
<dbReference type="Proteomes" id="UP000054498">
    <property type="component" value="Unassembled WGS sequence"/>
</dbReference>
<keyword evidence="4 8" id="KW-0479">Metal-binding</keyword>
<dbReference type="PRINTS" id="PR00372">
    <property type="entry name" value="FYWHYDRXLASE"/>
</dbReference>
<evidence type="ECO:0000256" key="5">
    <source>
        <dbReference type="ARBA" id="ARBA00023002"/>
    </source>
</evidence>
<dbReference type="AlphaFoldDB" id="A0A0D2MT76"/>
<dbReference type="InterPro" id="IPR001273">
    <property type="entry name" value="ArAA_hydroxylase"/>
</dbReference>
<evidence type="ECO:0000256" key="2">
    <source>
        <dbReference type="ARBA" id="ARBA00009712"/>
    </source>
</evidence>
<dbReference type="OrthoDB" id="983542at2759"/>
<dbReference type="PROSITE" id="PS00367">
    <property type="entry name" value="BH4_AAA_HYDROXYL_1"/>
    <property type="match status" value="1"/>
</dbReference>
<name>A0A0D2MT76_9CHLO</name>
<reference evidence="11 12" key="1">
    <citation type="journal article" date="2013" name="BMC Genomics">
        <title>Reconstruction of the lipid metabolism for the microalga Monoraphidium neglectum from its genome sequence reveals characteristics suitable for biofuel production.</title>
        <authorList>
            <person name="Bogen C."/>
            <person name="Al-Dilaimi A."/>
            <person name="Albersmeier A."/>
            <person name="Wichmann J."/>
            <person name="Grundmann M."/>
            <person name="Rupp O."/>
            <person name="Lauersen K.J."/>
            <person name="Blifernez-Klassen O."/>
            <person name="Kalinowski J."/>
            <person name="Goesmann A."/>
            <person name="Mussgnug J.H."/>
            <person name="Kruse O."/>
        </authorList>
    </citation>
    <scope>NUCLEOTIDE SEQUENCE [LARGE SCALE GENOMIC DNA]</scope>
    <source>
        <strain evidence="11 12">SAG 48.87</strain>
    </source>
</reference>
<evidence type="ECO:0000256" key="4">
    <source>
        <dbReference type="ARBA" id="ARBA00022723"/>
    </source>
</evidence>
<dbReference type="Gene3D" id="1.10.800.10">
    <property type="entry name" value="Aromatic amino acid hydroxylase"/>
    <property type="match status" value="1"/>
</dbReference>
<dbReference type="EC" id="1.14.16.1" evidence="3"/>
<organism evidence="11 12">
    <name type="scientific">Monoraphidium neglectum</name>
    <dbReference type="NCBI Taxonomy" id="145388"/>
    <lineage>
        <taxon>Eukaryota</taxon>
        <taxon>Viridiplantae</taxon>
        <taxon>Chlorophyta</taxon>
        <taxon>core chlorophytes</taxon>
        <taxon>Chlorophyceae</taxon>
        <taxon>CS clade</taxon>
        <taxon>Sphaeropleales</taxon>
        <taxon>Selenastraceae</taxon>
        <taxon>Monoraphidium</taxon>
    </lineage>
</organism>
<keyword evidence="12" id="KW-1185">Reference proteome</keyword>
<dbReference type="PROSITE" id="PS51410">
    <property type="entry name" value="BH4_AAA_HYDROXYL_2"/>
    <property type="match status" value="1"/>
</dbReference>
<protein>
    <recommendedName>
        <fullName evidence="3">phenylalanine 4-monooxygenase</fullName>
        <ecNumber evidence="3">1.14.16.1</ecNumber>
    </recommendedName>
</protein>
<dbReference type="GO" id="GO:0005506">
    <property type="term" value="F:iron ion binding"/>
    <property type="evidence" value="ECO:0007669"/>
    <property type="project" value="InterPro"/>
</dbReference>
<evidence type="ECO:0000256" key="9">
    <source>
        <dbReference type="SAM" id="MobiDB-lite"/>
    </source>
</evidence>
<evidence type="ECO:0000256" key="8">
    <source>
        <dbReference type="PIRSR" id="PIRSR601273-2"/>
    </source>
</evidence>
<dbReference type="InterPro" id="IPR036329">
    <property type="entry name" value="Aro-AA_hydroxylase_C_sf"/>
</dbReference>
<dbReference type="PANTHER" id="PTHR11473">
    <property type="entry name" value="AROMATIC AMINO ACID HYDROXYLASE"/>
    <property type="match status" value="1"/>
</dbReference>
<dbReference type="STRING" id="145388.A0A0D2MT76"/>
<dbReference type="RefSeq" id="XP_013902656.1">
    <property type="nucleotide sequence ID" value="XM_014047202.1"/>
</dbReference>
<sequence>MPSWDSPVGAPATSAAHSRSGDSPLTSSKAAVVAAVPAPAAAVPGLIRVPSSIHEVDNGKILGFGADLAEDHPGFGDEAYKQRRAAIADIARRHEIGDPIPRIDYTPDEVRAWGTALRELKLLFPTAACREFLHTFPMEDEIPQLQDISDILTATSGWKVRPVAGLMHPRDFLNGLAFKYFHSTQYVRHHSQPNYTPEPDVVHELIGHVPMLADPDFARMVQAIGVASLGAEEKTIWHLTKVYWYTVEFGVVREGGAVKAFGAGVLSSYGELDWMARGGAELAPFDPYAKQPKMSYKDGFQRK</sequence>
<dbReference type="Pfam" id="PF00351">
    <property type="entry name" value="Biopterin_H"/>
    <property type="match status" value="1"/>
</dbReference>
<keyword evidence="6 8" id="KW-0408">Iron</keyword>
<dbReference type="SUPFAM" id="SSF56534">
    <property type="entry name" value="Aromatic aminoacid monoxygenases, catalytic and oligomerization domains"/>
    <property type="match status" value="1"/>
</dbReference>
<accession>A0A0D2MT76</accession>
<keyword evidence="7" id="KW-0503">Monooxygenase</keyword>
<evidence type="ECO:0000256" key="6">
    <source>
        <dbReference type="ARBA" id="ARBA00023004"/>
    </source>
</evidence>
<dbReference type="InterPro" id="IPR018301">
    <property type="entry name" value="ArAA_hydroxylase_Fe/CU_BS"/>
</dbReference>
<dbReference type="KEGG" id="mng:MNEG_4320"/>
<feature type="compositionally biased region" description="Polar residues" evidence="9">
    <location>
        <begin position="15"/>
        <end position="24"/>
    </location>
</feature>
<dbReference type="InterPro" id="IPR019774">
    <property type="entry name" value="Aromatic-AA_hydroxylase_C"/>
</dbReference>
<comment type="similarity">
    <text evidence="2">Belongs to the biopterin-dependent aromatic amino acid hydroxylase family.</text>
</comment>
<dbReference type="GO" id="GO:0004505">
    <property type="term" value="F:phenylalanine 4-monooxygenase activity"/>
    <property type="evidence" value="ECO:0007669"/>
    <property type="project" value="UniProtKB-EC"/>
</dbReference>
<dbReference type="InterPro" id="IPR036951">
    <property type="entry name" value="ArAA_hydroxylase_sf"/>
</dbReference>
<dbReference type="PANTHER" id="PTHR11473:SF24">
    <property type="entry name" value="PHENYLALANINE-4-HYDROXYLASE"/>
    <property type="match status" value="1"/>
</dbReference>
<evidence type="ECO:0000256" key="1">
    <source>
        <dbReference type="ARBA" id="ARBA00001954"/>
    </source>
</evidence>
<feature type="binding site" evidence="8">
    <location>
        <position position="248"/>
    </location>
    <ligand>
        <name>Fe cation</name>
        <dbReference type="ChEBI" id="CHEBI:24875"/>
    </ligand>
</feature>
<evidence type="ECO:0000313" key="11">
    <source>
        <dbReference type="EMBL" id="KIZ03637.1"/>
    </source>
</evidence>
<feature type="binding site" evidence="8">
    <location>
        <position position="208"/>
    </location>
    <ligand>
        <name>Fe cation</name>
        <dbReference type="ChEBI" id="CHEBI:24875"/>
    </ligand>
</feature>
<comment type="cofactor">
    <cofactor evidence="1 8">
        <name>Fe(2+)</name>
        <dbReference type="ChEBI" id="CHEBI:29033"/>
    </cofactor>
</comment>
<dbReference type="GeneID" id="25737198"/>
<feature type="region of interest" description="Disordered" evidence="9">
    <location>
        <begin position="1"/>
        <end position="24"/>
    </location>
</feature>
<dbReference type="EMBL" id="KK100813">
    <property type="protein sequence ID" value="KIZ03637.1"/>
    <property type="molecule type" value="Genomic_DNA"/>
</dbReference>
<evidence type="ECO:0000256" key="3">
    <source>
        <dbReference type="ARBA" id="ARBA00011995"/>
    </source>
</evidence>
<keyword evidence="5 11" id="KW-0560">Oxidoreductase</keyword>
<evidence type="ECO:0000313" key="12">
    <source>
        <dbReference type="Proteomes" id="UP000054498"/>
    </source>
</evidence>
<evidence type="ECO:0000256" key="7">
    <source>
        <dbReference type="ARBA" id="ARBA00023033"/>
    </source>
</evidence>
<feature type="domain" description="Biopterin-dependent aromatic amino acid hydroxylase family profile" evidence="10">
    <location>
        <begin position="31"/>
        <end position="303"/>
    </location>
</feature>
<feature type="binding site" evidence="8">
    <location>
        <position position="203"/>
    </location>
    <ligand>
        <name>Fe cation</name>
        <dbReference type="ChEBI" id="CHEBI:24875"/>
    </ligand>
</feature>
<gene>
    <name evidence="11" type="ORF">MNEG_4320</name>
</gene>